<proteinExistence type="predicted"/>
<accession>A0A409VI37</accession>
<evidence type="ECO:0000313" key="2">
    <source>
        <dbReference type="Proteomes" id="UP000284706"/>
    </source>
</evidence>
<sequence>MPVTNLRTRGSPSDSLQDTVLDILVIEFPKDGDYLVYEVELTRNYGSGKALGKDEAVTQCCEKGPPIADMQQGVERVHLLVPLPAQNTYLPDKV</sequence>
<dbReference type="EMBL" id="NHYE01005643">
    <property type="protein sequence ID" value="PPQ65910.1"/>
    <property type="molecule type" value="Genomic_DNA"/>
</dbReference>
<dbReference type="Proteomes" id="UP000284706">
    <property type="component" value="Unassembled WGS sequence"/>
</dbReference>
<gene>
    <name evidence="1" type="ORF">CVT26_000929</name>
</gene>
<dbReference type="OrthoDB" id="10601713at2759"/>
<keyword evidence="2" id="KW-1185">Reference proteome</keyword>
<name>A0A409VI37_9AGAR</name>
<evidence type="ECO:0000313" key="1">
    <source>
        <dbReference type="EMBL" id="PPQ65910.1"/>
    </source>
</evidence>
<protein>
    <submittedName>
        <fullName evidence="1">Uncharacterized protein</fullName>
    </submittedName>
</protein>
<reference evidence="1 2" key="1">
    <citation type="journal article" date="2018" name="Evol. Lett.">
        <title>Horizontal gene cluster transfer increased hallucinogenic mushroom diversity.</title>
        <authorList>
            <person name="Reynolds H.T."/>
            <person name="Vijayakumar V."/>
            <person name="Gluck-Thaler E."/>
            <person name="Korotkin H.B."/>
            <person name="Matheny P.B."/>
            <person name="Slot J.C."/>
        </authorList>
    </citation>
    <scope>NUCLEOTIDE SEQUENCE [LARGE SCALE GENOMIC DNA]</scope>
    <source>
        <strain evidence="1 2">SRW20</strain>
    </source>
</reference>
<dbReference type="AlphaFoldDB" id="A0A409VI37"/>
<dbReference type="InParanoid" id="A0A409VI37"/>
<organism evidence="1 2">
    <name type="scientific">Gymnopilus dilepis</name>
    <dbReference type="NCBI Taxonomy" id="231916"/>
    <lineage>
        <taxon>Eukaryota</taxon>
        <taxon>Fungi</taxon>
        <taxon>Dikarya</taxon>
        <taxon>Basidiomycota</taxon>
        <taxon>Agaricomycotina</taxon>
        <taxon>Agaricomycetes</taxon>
        <taxon>Agaricomycetidae</taxon>
        <taxon>Agaricales</taxon>
        <taxon>Agaricineae</taxon>
        <taxon>Hymenogastraceae</taxon>
        <taxon>Gymnopilus</taxon>
    </lineage>
</organism>
<comment type="caution">
    <text evidence="1">The sequence shown here is derived from an EMBL/GenBank/DDBJ whole genome shotgun (WGS) entry which is preliminary data.</text>
</comment>